<protein>
    <recommendedName>
        <fullName evidence="5">Exostosin GT47 domain-containing protein</fullName>
    </recommendedName>
</protein>
<dbReference type="Proteomes" id="UP001485043">
    <property type="component" value="Unassembled WGS sequence"/>
</dbReference>
<dbReference type="GO" id="GO:0000139">
    <property type="term" value="C:Golgi membrane"/>
    <property type="evidence" value="ECO:0007669"/>
    <property type="project" value="UniProtKB-SubCell"/>
</dbReference>
<dbReference type="AlphaFoldDB" id="A0AAW1T1R9"/>
<proteinExistence type="inferred from homology"/>
<comment type="subcellular location">
    <subcellularLocation>
        <location evidence="1">Golgi apparatus membrane</location>
        <topology evidence="1">Single-pass type II membrane protein</topology>
    </subcellularLocation>
</comment>
<accession>A0AAW1T1R9</accession>
<reference evidence="6 7" key="1">
    <citation type="journal article" date="2024" name="Nat. Commun.">
        <title>Phylogenomics reveals the evolutionary origins of lichenization in chlorophyte algae.</title>
        <authorList>
            <person name="Puginier C."/>
            <person name="Libourel C."/>
            <person name="Otte J."/>
            <person name="Skaloud P."/>
            <person name="Haon M."/>
            <person name="Grisel S."/>
            <person name="Petersen M."/>
            <person name="Berrin J.G."/>
            <person name="Delaux P.M."/>
            <person name="Dal Grande F."/>
            <person name="Keller J."/>
        </authorList>
    </citation>
    <scope>NUCLEOTIDE SEQUENCE [LARGE SCALE GENOMIC DNA]</scope>
    <source>
        <strain evidence="6 7">SAG 2523</strain>
    </source>
</reference>
<dbReference type="PANTHER" id="PTHR11062:SF268">
    <property type="entry name" value="FAMILY PROTEIN, PUTATIVE, EXPRESSED-RELATED"/>
    <property type="match status" value="1"/>
</dbReference>
<evidence type="ECO:0000256" key="1">
    <source>
        <dbReference type="ARBA" id="ARBA00004323"/>
    </source>
</evidence>
<sequence>MSCSHCFTVLAVGLLVQANNWQAAVAGPAEILGLPTGSNYIYVYDMPDRFTHEILAMPLDQEVESWSQWYDMDQHVHRFLQSSPAATPQPEAARLYFIPLYLGRLYHSLLIDGRHSHNECLRQVTGRVTEALQHVRQSSPYWERNNGQDHFMVFPNDHGRCHAMAGVRPSDMGELFAIQPTGDLALTDFETQSWFCYRPRRDVLVPVPMESQVRKLSTPINPFISPRPINVLYRFSAGGAPGTATFRTDPHNYSRTDLRTALLQQHALNPIPGSVAGPATLEQTHIDMRQSVFCVCPNGISQHTLRVFRAILAGCIPVTFFRAFDSPLERNLGLDWSIFSVNINPDEHALTQPTLMRILGNVGRVRAMQAALMVVQPFFEWGSGRHDGVEQNLLRELNLLLDINPALAAR</sequence>
<evidence type="ECO:0000313" key="6">
    <source>
        <dbReference type="EMBL" id="KAK9862848.1"/>
    </source>
</evidence>
<name>A0AAW1T1R9_9CHLO</name>
<feature type="chain" id="PRO_5043441486" description="Exostosin GT47 domain-containing protein" evidence="4">
    <location>
        <begin position="19"/>
        <end position="410"/>
    </location>
</feature>
<gene>
    <name evidence="6" type="ORF">WJX84_011672</name>
</gene>
<keyword evidence="7" id="KW-1185">Reference proteome</keyword>
<organism evidence="6 7">
    <name type="scientific">Apatococcus fuscideae</name>
    <dbReference type="NCBI Taxonomy" id="2026836"/>
    <lineage>
        <taxon>Eukaryota</taxon>
        <taxon>Viridiplantae</taxon>
        <taxon>Chlorophyta</taxon>
        <taxon>core chlorophytes</taxon>
        <taxon>Trebouxiophyceae</taxon>
        <taxon>Chlorellales</taxon>
        <taxon>Chlorellaceae</taxon>
        <taxon>Apatococcus</taxon>
    </lineage>
</organism>
<keyword evidence="3" id="KW-0333">Golgi apparatus</keyword>
<keyword evidence="4" id="KW-0732">Signal</keyword>
<feature type="signal peptide" evidence="4">
    <location>
        <begin position="1"/>
        <end position="18"/>
    </location>
</feature>
<evidence type="ECO:0000256" key="2">
    <source>
        <dbReference type="ARBA" id="ARBA00010271"/>
    </source>
</evidence>
<feature type="domain" description="Exostosin GT47" evidence="5">
    <location>
        <begin position="40"/>
        <end position="346"/>
    </location>
</feature>
<evidence type="ECO:0000256" key="3">
    <source>
        <dbReference type="ARBA" id="ARBA00023034"/>
    </source>
</evidence>
<dbReference type="PANTHER" id="PTHR11062">
    <property type="entry name" value="EXOSTOSIN HEPARAN SULFATE GLYCOSYLTRANSFERASE -RELATED"/>
    <property type="match status" value="1"/>
</dbReference>
<evidence type="ECO:0000313" key="7">
    <source>
        <dbReference type="Proteomes" id="UP001485043"/>
    </source>
</evidence>
<comment type="caution">
    <text evidence="6">The sequence shown here is derived from an EMBL/GenBank/DDBJ whole genome shotgun (WGS) entry which is preliminary data.</text>
</comment>
<dbReference type="InterPro" id="IPR040911">
    <property type="entry name" value="Exostosin_GT47"/>
</dbReference>
<dbReference type="GO" id="GO:0016757">
    <property type="term" value="F:glycosyltransferase activity"/>
    <property type="evidence" value="ECO:0007669"/>
    <property type="project" value="InterPro"/>
</dbReference>
<dbReference type="EMBL" id="JALJOV010000548">
    <property type="protein sequence ID" value="KAK9862848.1"/>
    <property type="molecule type" value="Genomic_DNA"/>
</dbReference>
<dbReference type="InterPro" id="IPR004263">
    <property type="entry name" value="Exostosin"/>
</dbReference>
<evidence type="ECO:0000256" key="4">
    <source>
        <dbReference type="SAM" id="SignalP"/>
    </source>
</evidence>
<evidence type="ECO:0000259" key="5">
    <source>
        <dbReference type="Pfam" id="PF03016"/>
    </source>
</evidence>
<dbReference type="Pfam" id="PF03016">
    <property type="entry name" value="Exostosin_GT47"/>
    <property type="match status" value="1"/>
</dbReference>
<comment type="similarity">
    <text evidence="2">Belongs to the glycosyltransferase 47 family.</text>
</comment>